<accession>A0A5K1VBL7</accession>
<dbReference type="VEuPathDB" id="AmoebaDB:EHI7A_022830"/>
<organism evidence="1 2">
    <name type="scientific">Entamoeba histolytica</name>
    <dbReference type="NCBI Taxonomy" id="5759"/>
    <lineage>
        <taxon>Eukaryota</taxon>
        <taxon>Amoebozoa</taxon>
        <taxon>Evosea</taxon>
        <taxon>Archamoebae</taxon>
        <taxon>Mastigamoebida</taxon>
        <taxon>Entamoebidae</taxon>
        <taxon>Entamoeba</taxon>
    </lineage>
</organism>
<name>A0A5K1VBL7_ENTHI</name>
<dbReference type="VEuPathDB" id="AmoebaDB:EHI5A_004380"/>
<dbReference type="EMBL" id="BDEQ01000001">
    <property type="protein sequence ID" value="GAT91678.1"/>
    <property type="molecule type" value="Genomic_DNA"/>
</dbReference>
<comment type="caution">
    <text evidence="1">The sequence shown here is derived from an EMBL/GenBank/DDBJ whole genome shotgun (WGS) entry which is preliminary data.</text>
</comment>
<evidence type="ECO:0000313" key="2">
    <source>
        <dbReference type="Proteomes" id="UP000078387"/>
    </source>
</evidence>
<reference evidence="1 2" key="1">
    <citation type="submission" date="2016-05" db="EMBL/GenBank/DDBJ databases">
        <title>First whole genome sequencing of Entamoeba histolytica HM1:IMSS-clone-6.</title>
        <authorList>
            <person name="Mukherjee Avik.K."/>
            <person name="Izumyama S."/>
            <person name="Nakada-Tsukui K."/>
            <person name="Nozaki T."/>
        </authorList>
    </citation>
    <scope>NUCLEOTIDE SEQUENCE [LARGE SCALE GENOMIC DNA]</scope>
    <source>
        <strain evidence="1 2">HM1:IMSS clone 6</strain>
    </source>
</reference>
<proteinExistence type="predicted"/>
<dbReference type="VEuPathDB" id="AmoebaDB:KM1_052710"/>
<dbReference type="OMA" id="LMLCKYS"/>
<dbReference type="Proteomes" id="UP000078387">
    <property type="component" value="Unassembled WGS sequence"/>
</dbReference>
<dbReference type="AlphaFoldDB" id="A0A5K1VBL7"/>
<evidence type="ECO:0000313" key="1">
    <source>
        <dbReference type="EMBL" id="GAT91678.1"/>
    </source>
</evidence>
<dbReference type="VEuPathDB" id="AmoebaDB:EHI_148400"/>
<protein>
    <submittedName>
        <fullName evidence="1">Uncharacterized protein</fullName>
    </submittedName>
</protein>
<gene>
    <name evidence="1" type="ORF">CL6EHI_148400</name>
</gene>
<sequence>MSNTSYSSSGNISDAVKREFESKAKAIIEKRVKQLNLLLCKYSCFPNLKSQFMYLKEQLVNASHYKECMSEEEMEKTLQMLHRVVTNMSTKEVEKGYTKHEGIRYELKQFDREPIRSFGRIKKITAKELNSRNTK</sequence>